<dbReference type="CDD" id="cd00446">
    <property type="entry name" value="GrpE"/>
    <property type="match status" value="1"/>
</dbReference>
<dbReference type="GO" id="GO:0000774">
    <property type="term" value="F:adenyl-nucleotide exchange factor activity"/>
    <property type="evidence" value="ECO:0007669"/>
    <property type="project" value="InterPro"/>
</dbReference>
<dbReference type="HAMAP" id="MF_01151">
    <property type="entry name" value="GrpE"/>
    <property type="match status" value="1"/>
</dbReference>
<dbReference type="GO" id="GO:0051082">
    <property type="term" value="F:unfolded protein binding"/>
    <property type="evidence" value="ECO:0007669"/>
    <property type="project" value="TreeGrafter"/>
</dbReference>
<dbReference type="Pfam" id="PF01025">
    <property type="entry name" value="GrpE"/>
    <property type="match status" value="1"/>
</dbReference>
<evidence type="ECO:0000256" key="4">
    <source>
        <dbReference type="SAM" id="MobiDB-lite"/>
    </source>
</evidence>
<dbReference type="EMBL" id="VSSQ01021487">
    <property type="protein sequence ID" value="MPM67100.1"/>
    <property type="molecule type" value="Genomic_DNA"/>
</dbReference>
<organism evidence="5">
    <name type="scientific">bioreactor metagenome</name>
    <dbReference type="NCBI Taxonomy" id="1076179"/>
    <lineage>
        <taxon>unclassified sequences</taxon>
        <taxon>metagenomes</taxon>
        <taxon>ecological metagenomes</taxon>
    </lineage>
</organism>
<keyword evidence="2" id="KW-0143">Chaperone</keyword>
<evidence type="ECO:0000256" key="1">
    <source>
        <dbReference type="ARBA" id="ARBA00009054"/>
    </source>
</evidence>
<dbReference type="InterPro" id="IPR013805">
    <property type="entry name" value="GrpE_CC"/>
</dbReference>
<keyword evidence="3" id="KW-0175">Coiled coil</keyword>
<dbReference type="InterPro" id="IPR009012">
    <property type="entry name" value="GrpE_head"/>
</dbReference>
<feature type="compositionally biased region" description="Basic and acidic residues" evidence="4">
    <location>
        <begin position="36"/>
        <end position="45"/>
    </location>
</feature>
<dbReference type="AlphaFoldDB" id="A0A645BNP1"/>
<dbReference type="PROSITE" id="PS01071">
    <property type="entry name" value="GRPE"/>
    <property type="match status" value="1"/>
</dbReference>
<gene>
    <name evidence="5" type="primary">grpE_39</name>
    <name evidence="5" type="ORF">SDC9_114017</name>
</gene>
<dbReference type="SUPFAM" id="SSF51064">
    <property type="entry name" value="Head domain of nucleotide exchange factor GrpE"/>
    <property type="match status" value="1"/>
</dbReference>
<dbReference type="Gene3D" id="3.90.20.20">
    <property type="match status" value="1"/>
</dbReference>
<feature type="coiled-coil region" evidence="3">
    <location>
        <begin position="49"/>
        <end position="83"/>
    </location>
</feature>
<evidence type="ECO:0000313" key="5">
    <source>
        <dbReference type="EMBL" id="MPM67100.1"/>
    </source>
</evidence>
<reference evidence="5" key="1">
    <citation type="submission" date="2019-08" db="EMBL/GenBank/DDBJ databases">
        <authorList>
            <person name="Kucharzyk K."/>
            <person name="Murdoch R.W."/>
            <person name="Higgins S."/>
            <person name="Loffler F."/>
        </authorList>
    </citation>
    <scope>NUCLEOTIDE SEQUENCE</scope>
</reference>
<feature type="region of interest" description="Disordered" evidence="4">
    <location>
        <begin position="1"/>
        <end position="45"/>
    </location>
</feature>
<evidence type="ECO:0000256" key="2">
    <source>
        <dbReference type="ARBA" id="ARBA00023186"/>
    </source>
</evidence>
<feature type="compositionally biased region" description="Polar residues" evidence="4">
    <location>
        <begin position="1"/>
        <end position="10"/>
    </location>
</feature>
<comment type="caution">
    <text evidence="5">The sequence shown here is derived from an EMBL/GenBank/DDBJ whole genome shotgun (WGS) entry which is preliminary data.</text>
</comment>
<sequence length="206" mass="22652">MAENETNTVPGSEEELEQQVAPVEECQQAETPGEETTDKKADRKERKALAALEKELGGIKKKLTEAEKDLAGAKDTLMRTAAEYDNYRKRTSREKDSIFNNGVSFAVTQLLPVADALEMAAAAPTEDESFKKGVEMTLAKWTEAMQKLGIEEIDALNHPFDPERHSAVLQQPAPEGVESGTVLQVLQKGYRLGNKVIRHATVTVAE</sequence>
<evidence type="ECO:0000256" key="3">
    <source>
        <dbReference type="SAM" id="Coils"/>
    </source>
</evidence>
<protein>
    <submittedName>
        <fullName evidence="5">Protein GrpE</fullName>
    </submittedName>
</protein>
<dbReference type="GO" id="GO:0051087">
    <property type="term" value="F:protein-folding chaperone binding"/>
    <property type="evidence" value="ECO:0007669"/>
    <property type="project" value="InterPro"/>
</dbReference>
<dbReference type="PANTHER" id="PTHR21237">
    <property type="entry name" value="GRPE PROTEIN"/>
    <property type="match status" value="1"/>
</dbReference>
<dbReference type="InterPro" id="IPR000740">
    <property type="entry name" value="GrpE"/>
</dbReference>
<dbReference type="PRINTS" id="PR00773">
    <property type="entry name" value="GRPEPROTEIN"/>
</dbReference>
<comment type="similarity">
    <text evidence="1">Belongs to the GrpE family.</text>
</comment>
<name>A0A645BNP1_9ZZZZ</name>
<dbReference type="PANTHER" id="PTHR21237:SF23">
    <property type="entry name" value="GRPE PROTEIN HOMOLOG, MITOCHONDRIAL"/>
    <property type="match status" value="1"/>
</dbReference>
<dbReference type="GO" id="GO:0006457">
    <property type="term" value="P:protein folding"/>
    <property type="evidence" value="ECO:0007669"/>
    <property type="project" value="InterPro"/>
</dbReference>
<dbReference type="Gene3D" id="2.30.22.10">
    <property type="entry name" value="Head domain of nucleotide exchange factor GrpE"/>
    <property type="match status" value="1"/>
</dbReference>
<proteinExistence type="inferred from homology"/>
<dbReference type="GO" id="GO:0042803">
    <property type="term" value="F:protein homodimerization activity"/>
    <property type="evidence" value="ECO:0007669"/>
    <property type="project" value="InterPro"/>
</dbReference>
<accession>A0A645BNP1</accession>
<dbReference type="SUPFAM" id="SSF58014">
    <property type="entry name" value="Coiled-coil domain of nucleotide exchange factor GrpE"/>
    <property type="match status" value="1"/>
</dbReference>